<dbReference type="InterPro" id="IPR036397">
    <property type="entry name" value="RNaseH_sf"/>
</dbReference>
<dbReference type="PANTHER" id="PTHR10642">
    <property type="entry name" value="RIBONUCLEASE H1"/>
    <property type="match status" value="1"/>
</dbReference>
<evidence type="ECO:0000313" key="10">
    <source>
        <dbReference type="Proteomes" id="UP000248423"/>
    </source>
</evidence>
<reference evidence="9 10" key="1">
    <citation type="submission" date="2018-02" db="EMBL/GenBank/DDBJ databases">
        <title>The genomes of Aspergillus section Nigri reveals drivers in fungal speciation.</title>
        <authorList>
            <consortium name="DOE Joint Genome Institute"/>
            <person name="Vesth T.C."/>
            <person name="Nybo J."/>
            <person name="Theobald S."/>
            <person name="Brandl J."/>
            <person name="Frisvad J.C."/>
            <person name="Nielsen K.F."/>
            <person name="Lyhne E.K."/>
            <person name="Kogle M.E."/>
            <person name="Kuo A."/>
            <person name="Riley R."/>
            <person name="Clum A."/>
            <person name="Nolan M."/>
            <person name="Lipzen A."/>
            <person name="Salamov A."/>
            <person name="Henrissat B."/>
            <person name="Wiebenga A."/>
            <person name="De vries R.P."/>
            <person name="Grigoriev I.V."/>
            <person name="Mortensen U.H."/>
            <person name="Andersen M.R."/>
            <person name="Baker S.E."/>
        </authorList>
    </citation>
    <scope>NUCLEOTIDE SEQUENCE [LARGE SCALE GENOMIC DNA]</scope>
    <source>
        <strain evidence="9 10">CBS 121057</strain>
    </source>
</reference>
<dbReference type="STRING" id="1448318.A0A319EN34"/>
<comment type="catalytic activity">
    <reaction evidence="1">
        <text>Endonucleolytic cleavage to 5'-phosphomonoester.</text>
        <dbReference type="EC" id="3.1.26.4"/>
    </reaction>
</comment>
<keyword evidence="4" id="KW-0540">Nuclease</keyword>
<accession>A0A319EN34</accession>
<dbReference type="SUPFAM" id="SSF53098">
    <property type="entry name" value="Ribonuclease H-like"/>
    <property type="match status" value="1"/>
</dbReference>
<organism evidence="9 10">
    <name type="scientific">Aspergillus sclerotiicarbonarius (strain CBS 121057 / IBT 28362)</name>
    <dbReference type="NCBI Taxonomy" id="1448318"/>
    <lineage>
        <taxon>Eukaryota</taxon>
        <taxon>Fungi</taxon>
        <taxon>Dikarya</taxon>
        <taxon>Ascomycota</taxon>
        <taxon>Pezizomycotina</taxon>
        <taxon>Eurotiomycetes</taxon>
        <taxon>Eurotiomycetidae</taxon>
        <taxon>Eurotiales</taxon>
        <taxon>Aspergillaceae</taxon>
        <taxon>Aspergillus</taxon>
        <taxon>Aspergillus subgen. Circumdati</taxon>
    </lineage>
</organism>
<dbReference type="InterPro" id="IPR012337">
    <property type="entry name" value="RNaseH-like_sf"/>
</dbReference>
<dbReference type="InterPro" id="IPR050092">
    <property type="entry name" value="RNase_H"/>
</dbReference>
<dbReference type="Proteomes" id="UP000248423">
    <property type="component" value="Unassembled WGS sequence"/>
</dbReference>
<dbReference type="GO" id="GO:0003676">
    <property type="term" value="F:nucleic acid binding"/>
    <property type="evidence" value="ECO:0007669"/>
    <property type="project" value="InterPro"/>
</dbReference>
<evidence type="ECO:0000259" key="8">
    <source>
        <dbReference type="PROSITE" id="PS50879"/>
    </source>
</evidence>
<evidence type="ECO:0000313" key="9">
    <source>
        <dbReference type="EMBL" id="PYI11652.1"/>
    </source>
</evidence>
<evidence type="ECO:0000256" key="4">
    <source>
        <dbReference type="ARBA" id="ARBA00022722"/>
    </source>
</evidence>
<evidence type="ECO:0000256" key="3">
    <source>
        <dbReference type="ARBA" id="ARBA00012180"/>
    </source>
</evidence>
<dbReference type="PROSITE" id="PS50879">
    <property type="entry name" value="RNASE_H_1"/>
    <property type="match status" value="1"/>
</dbReference>
<proteinExistence type="inferred from homology"/>
<keyword evidence="7" id="KW-0378">Hydrolase</keyword>
<protein>
    <recommendedName>
        <fullName evidence="3">ribonuclease H</fullName>
        <ecNumber evidence="3">3.1.26.4</ecNumber>
    </recommendedName>
</protein>
<dbReference type="EMBL" id="KZ826317">
    <property type="protein sequence ID" value="PYI11652.1"/>
    <property type="molecule type" value="Genomic_DNA"/>
</dbReference>
<gene>
    <name evidence="9" type="ORF">BO78DRAFT_303023</name>
</gene>
<feature type="domain" description="RNase H type-1" evidence="8">
    <location>
        <begin position="54"/>
        <end position="216"/>
    </location>
</feature>
<dbReference type="CDD" id="cd13934">
    <property type="entry name" value="RNase_H_Dikarya_like"/>
    <property type="match status" value="1"/>
</dbReference>
<name>A0A319EN34_ASPSB</name>
<evidence type="ECO:0000256" key="2">
    <source>
        <dbReference type="ARBA" id="ARBA00005300"/>
    </source>
</evidence>
<evidence type="ECO:0000256" key="5">
    <source>
        <dbReference type="ARBA" id="ARBA00022723"/>
    </source>
</evidence>
<dbReference type="Pfam" id="PF00075">
    <property type="entry name" value="RNase_H"/>
    <property type="match status" value="1"/>
</dbReference>
<dbReference type="Gene3D" id="3.30.420.10">
    <property type="entry name" value="Ribonuclease H-like superfamily/Ribonuclease H"/>
    <property type="match status" value="1"/>
</dbReference>
<dbReference type="VEuPathDB" id="FungiDB:BO78DRAFT_303023"/>
<dbReference type="GO" id="GO:0004523">
    <property type="term" value="F:RNA-DNA hybrid ribonuclease activity"/>
    <property type="evidence" value="ECO:0007669"/>
    <property type="project" value="UniProtKB-EC"/>
</dbReference>
<dbReference type="PANTHER" id="PTHR10642:SF26">
    <property type="entry name" value="RIBONUCLEASE H1"/>
    <property type="match status" value="1"/>
</dbReference>
<keyword evidence="10" id="KW-1185">Reference proteome</keyword>
<dbReference type="GO" id="GO:0043137">
    <property type="term" value="P:DNA replication, removal of RNA primer"/>
    <property type="evidence" value="ECO:0007669"/>
    <property type="project" value="TreeGrafter"/>
</dbReference>
<evidence type="ECO:0000256" key="7">
    <source>
        <dbReference type="ARBA" id="ARBA00022801"/>
    </source>
</evidence>
<evidence type="ECO:0000256" key="6">
    <source>
        <dbReference type="ARBA" id="ARBA00022759"/>
    </source>
</evidence>
<dbReference type="InterPro" id="IPR002156">
    <property type="entry name" value="RNaseH_domain"/>
</dbReference>
<evidence type="ECO:0000256" key="1">
    <source>
        <dbReference type="ARBA" id="ARBA00000077"/>
    </source>
</evidence>
<keyword evidence="5" id="KW-0479">Metal-binding</keyword>
<dbReference type="EC" id="3.1.26.4" evidence="3"/>
<keyword evidence="6" id="KW-0255">Endonuclease</keyword>
<sequence>MIENYSGDLRLGTGRVLPTKFNPPNASDKPQDLFPPGVGFNVIPIVSRFIRRNDREQLLLYTDGACQDNGGDNPRAGYSVVFRPSLQPPPATNYLACPVETQGPTGEEHPQTSNRAELRAVIAACRFRVWTGEGFTKLVIATDSEYVVEGATSRVRGWIQRGWKTSTGEPVKNQDLWKFLLGEIERWYEAGLQIQFWRIPRDWNAEADHYAKQAASKTPPDEFQLICGMFA</sequence>
<dbReference type="OrthoDB" id="407198at2759"/>
<dbReference type="AlphaFoldDB" id="A0A319EN34"/>
<dbReference type="GO" id="GO:0046872">
    <property type="term" value="F:metal ion binding"/>
    <property type="evidence" value="ECO:0007669"/>
    <property type="project" value="UniProtKB-KW"/>
</dbReference>
<comment type="similarity">
    <text evidence="2">Belongs to the RNase H family.</text>
</comment>